<dbReference type="InterPro" id="IPR003877">
    <property type="entry name" value="SPRY_dom"/>
</dbReference>
<dbReference type="SUPFAM" id="SSF49899">
    <property type="entry name" value="Concanavalin A-like lectins/glucanases"/>
    <property type="match status" value="1"/>
</dbReference>
<dbReference type="SMART" id="SM00589">
    <property type="entry name" value="PRY"/>
    <property type="match status" value="1"/>
</dbReference>
<dbReference type="SMART" id="SM00449">
    <property type="entry name" value="SPRY"/>
    <property type="match status" value="1"/>
</dbReference>
<sequence length="275" mass="30578">WGWPCCLRGFDLGGLEKHAGREGRGRGRTSLMLWLLLFPADVVTLDPNTAHSELVLSEDLRSVRWELTCLNLPETPERFSYWRCVLGQKGFREGRHCWEVEVKGDMAGDSWWGVGVARESMQRKGRVFLSPGEGIWVVRYQNGHFNALTSPWMFEALTSSLTPLSNSLVPRRIWVCLDCTQGLVTFLNADTGVEIFTFPPASFHGETLRPWFFVGTEETQLCLRGSTPQALSPASIPTTDSSRPCPSPETYHSPLLDPAGDVPLCPVSAQGPKGD</sequence>
<dbReference type="Pfam" id="PF13765">
    <property type="entry name" value="PRY"/>
    <property type="match status" value="1"/>
</dbReference>
<evidence type="ECO:0000256" key="1">
    <source>
        <dbReference type="SAM" id="MobiDB-lite"/>
    </source>
</evidence>
<dbReference type="Ensembl" id="ENSCPGT00000026798.1">
    <property type="protein sequence ID" value="ENSCPGP00000024534.1"/>
    <property type="gene ID" value="ENSCPGG00000016896.1"/>
</dbReference>
<evidence type="ECO:0000259" key="3">
    <source>
        <dbReference type="PROSITE" id="PS50188"/>
    </source>
</evidence>
<dbReference type="PROSITE" id="PS50188">
    <property type="entry name" value="B302_SPRY"/>
    <property type="match status" value="1"/>
</dbReference>
<feature type="chain" id="PRO_5034989237" description="B30.2/SPRY domain-containing protein" evidence="2">
    <location>
        <begin position="45"/>
        <end position="275"/>
    </location>
</feature>
<feature type="domain" description="B30.2/SPRY" evidence="3">
    <location>
        <begin position="22"/>
        <end position="230"/>
    </location>
</feature>
<feature type="signal peptide" evidence="2">
    <location>
        <begin position="1"/>
        <end position="44"/>
    </location>
</feature>
<organism evidence="4 5">
    <name type="scientific">Calidris pygmaea</name>
    <name type="common">Spoon-billed sandpiper</name>
    <dbReference type="NCBI Taxonomy" id="425635"/>
    <lineage>
        <taxon>Eukaryota</taxon>
        <taxon>Metazoa</taxon>
        <taxon>Chordata</taxon>
        <taxon>Craniata</taxon>
        <taxon>Vertebrata</taxon>
        <taxon>Euteleostomi</taxon>
        <taxon>Archelosauria</taxon>
        <taxon>Archosauria</taxon>
        <taxon>Dinosauria</taxon>
        <taxon>Saurischia</taxon>
        <taxon>Theropoda</taxon>
        <taxon>Coelurosauria</taxon>
        <taxon>Aves</taxon>
        <taxon>Neognathae</taxon>
        <taxon>Neoaves</taxon>
        <taxon>Charadriiformes</taxon>
        <taxon>Scolopacidae</taxon>
        <taxon>Calidris</taxon>
    </lineage>
</organism>
<protein>
    <recommendedName>
        <fullName evidence="3">B30.2/SPRY domain-containing protein</fullName>
    </recommendedName>
</protein>
<dbReference type="InterPro" id="IPR013320">
    <property type="entry name" value="ConA-like_dom_sf"/>
</dbReference>
<reference evidence="4" key="2">
    <citation type="submission" date="2025-09" db="UniProtKB">
        <authorList>
            <consortium name="Ensembl"/>
        </authorList>
    </citation>
    <scope>IDENTIFICATION</scope>
</reference>
<reference evidence="4" key="1">
    <citation type="submission" date="2025-08" db="UniProtKB">
        <authorList>
            <consortium name="Ensembl"/>
        </authorList>
    </citation>
    <scope>IDENTIFICATION</scope>
</reference>
<keyword evidence="2" id="KW-0732">Signal</keyword>
<keyword evidence="5" id="KW-1185">Reference proteome</keyword>
<dbReference type="InterPro" id="IPR003879">
    <property type="entry name" value="Butyrophylin_SPRY"/>
</dbReference>
<dbReference type="InterPro" id="IPR050143">
    <property type="entry name" value="TRIM/RBCC"/>
</dbReference>
<accession>A0A8C3KQS3</accession>
<dbReference type="AlphaFoldDB" id="A0A8C3KQS3"/>
<evidence type="ECO:0000256" key="2">
    <source>
        <dbReference type="SAM" id="SignalP"/>
    </source>
</evidence>
<feature type="region of interest" description="Disordered" evidence="1">
    <location>
        <begin position="228"/>
        <end position="275"/>
    </location>
</feature>
<dbReference type="Proteomes" id="UP000694419">
    <property type="component" value="Unplaced"/>
</dbReference>
<dbReference type="InterPro" id="IPR006574">
    <property type="entry name" value="PRY"/>
</dbReference>
<dbReference type="Gene3D" id="2.60.120.920">
    <property type="match status" value="1"/>
</dbReference>
<evidence type="ECO:0000313" key="4">
    <source>
        <dbReference type="Ensembl" id="ENSCPGP00000024534.1"/>
    </source>
</evidence>
<dbReference type="CDD" id="cd12888">
    <property type="entry name" value="SPRY_PRY_TRIM7_like"/>
    <property type="match status" value="1"/>
</dbReference>
<name>A0A8C3KQS3_9CHAR</name>
<dbReference type="FunFam" id="2.60.120.920:FF:000004">
    <property type="entry name" value="Butyrophilin subfamily 1 member A1"/>
    <property type="match status" value="1"/>
</dbReference>
<dbReference type="PANTHER" id="PTHR24103">
    <property type="entry name" value="E3 UBIQUITIN-PROTEIN LIGASE TRIM"/>
    <property type="match status" value="1"/>
</dbReference>
<feature type="compositionally biased region" description="Polar residues" evidence="1">
    <location>
        <begin position="228"/>
        <end position="244"/>
    </location>
</feature>
<dbReference type="InterPro" id="IPR043136">
    <property type="entry name" value="B30.2/SPRY_sf"/>
</dbReference>
<dbReference type="InterPro" id="IPR001870">
    <property type="entry name" value="B30.2/SPRY"/>
</dbReference>
<proteinExistence type="predicted"/>
<dbReference type="Pfam" id="PF00622">
    <property type="entry name" value="SPRY"/>
    <property type="match status" value="1"/>
</dbReference>
<evidence type="ECO:0000313" key="5">
    <source>
        <dbReference type="Proteomes" id="UP000694419"/>
    </source>
</evidence>
<dbReference type="PRINTS" id="PR01407">
    <property type="entry name" value="BUTYPHLNCDUF"/>
</dbReference>